<dbReference type="PANTHER" id="PTHR11659:SF0">
    <property type="entry name" value="GLUTAMYL-TRNA(GLN) AMIDOTRANSFERASE SUBUNIT B, MITOCHONDRIAL"/>
    <property type="match status" value="1"/>
</dbReference>
<keyword evidence="3" id="KW-0067">ATP-binding</keyword>
<evidence type="ECO:0000256" key="2">
    <source>
        <dbReference type="ARBA" id="ARBA00022741"/>
    </source>
</evidence>
<comment type="catalytic activity">
    <reaction evidence="6">
        <text>L-glutamyl-tRNA(Gln) + L-glutamine + ATP + H2O = L-glutaminyl-tRNA(Gln) + L-glutamate + ADP + phosphate + H(+)</text>
        <dbReference type="Rhea" id="RHEA:17521"/>
        <dbReference type="Rhea" id="RHEA-COMP:9681"/>
        <dbReference type="Rhea" id="RHEA-COMP:9684"/>
        <dbReference type="ChEBI" id="CHEBI:15377"/>
        <dbReference type="ChEBI" id="CHEBI:15378"/>
        <dbReference type="ChEBI" id="CHEBI:29985"/>
        <dbReference type="ChEBI" id="CHEBI:30616"/>
        <dbReference type="ChEBI" id="CHEBI:43474"/>
        <dbReference type="ChEBI" id="CHEBI:58359"/>
        <dbReference type="ChEBI" id="CHEBI:78520"/>
        <dbReference type="ChEBI" id="CHEBI:78521"/>
        <dbReference type="ChEBI" id="CHEBI:456216"/>
    </reaction>
</comment>
<evidence type="ECO:0000256" key="5">
    <source>
        <dbReference type="ARBA" id="ARBA00047380"/>
    </source>
</evidence>
<proteinExistence type="predicted"/>
<comment type="caution">
    <text evidence="8">The sequence shown here is derived from an EMBL/GenBank/DDBJ whole genome shotgun (WGS) entry which is preliminary data.</text>
</comment>
<dbReference type="AlphaFoldDB" id="A0A0F8WWW7"/>
<gene>
    <name evidence="8" type="ORF">LCGC14_3016930</name>
</gene>
<name>A0A0F8WWW7_9ZZZZ</name>
<dbReference type="PANTHER" id="PTHR11659">
    <property type="entry name" value="GLUTAMYL-TRNA GLN AMIDOTRANSFERASE SUBUNIT B MITOCHONDRIAL AND PROKARYOTIC PET112-RELATED"/>
    <property type="match status" value="1"/>
</dbReference>
<accession>A0A0F8WWW7</accession>
<dbReference type="SUPFAM" id="SSF55931">
    <property type="entry name" value="Glutamine synthetase/guanido kinase"/>
    <property type="match status" value="1"/>
</dbReference>
<comment type="catalytic activity">
    <reaction evidence="5">
        <text>L-aspartyl-tRNA(Asn) + L-glutamine + ATP + H2O = L-asparaginyl-tRNA(Asn) + L-glutamate + ADP + phosphate + 2 H(+)</text>
        <dbReference type="Rhea" id="RHEA:14513"/>
        <dbReference type="Rhea" id="RHEA-COMP:9674"/>
        <dbReference type="Rhea" id="RHEA-COMP:9677"/>
        <dbReference type="ChEBI" id="CHEBI:15377"/>
        <dbReference type="ChEBI" id="CHEBI:15378"/>
        <dbReference type="ChEBI" id="CHEBI:29985"/>
        <dbReference type="ChEBI" id="CHEBI:30616"/>
        <dbReference type="ChEBI" id="CHEBI:43474"/>
        <dbReference type="ChEBI" id="CHEBI:58359"/>
        <dbReference type="ChEBI" id="CHEBI:78515"/>
        <dbReference type="ChEBI" id="CHEBI:78516"/>
        <dbReference type="ChEBI" id="CHEBI:456216"/>
    </reaction>
</comment>
<evidence type="ECO:0000256" key="1">
    <source>
        <dbReference type="ARBA" id="ARBA00022598"/>
    </source>
</evidence>
<evidence type="ECO:0000256" key="6">
    <source>
        <dbReference type="ARBA" id="ARBA00047913"/>
    </source>
</evidence>
<dbReference type="InterPro" id="IPR023168">
    <property type="entry name" value="GatB_Yqey_C_2"/>
</dbReference>
<dbReference type="GO" id="GO:0006412">
    <property type="term" value="P:translation"/>
    <property type="evidence" value="ECO:0007669"/>
    <property type="project" value="UniProtKB-KW"/>
</dbReference>
<dbReference type="GO" id="GO:0050567">
    <property type="term" value="F:glutaminyl-tRNA synthase (glutamine-hydrolyzing) activity"/>
    <property type="evidence" value="ECO:0007669"/>
    <property type="project" value="TreeGrafter"/>
</dbReference>
<dbReference type="Gene3D" id="1.10.10.410">
    <property type="match status" value="1"/>
</dbReference>
<reference evidence="8" key="1">
    <citation type="journal article" date="2015" name="Nature">
        <title>Complex archaea that bridge the gap between prokaryotes and eukaryotes.</title>
        <authorList>
            <person name="Spang A."/>
            <person name="Saw J.H."/>
            <person name="Jorgensen S.L."/>
            <person name="Zaremba-Niedzwiedzka K."/>
            <person name="Martijn J."/>
            <person name="Lind A.E."/>
            <person name="van Eijk R."/>
            <person name="Schleper C."/>
            <person name="Guy L."/>
            <person name="Ettema T.J."/>
        </authorList>
    </citation>
    <scope>NUCLEOTIDE SEQUENCE</scope>
</reference>
<dbReference type="InterPro" id="IPR017959">
    <property type="entry name" value="Asn/Gln-tRNA_amidoTrfase_suB/E"/>
</dbReference>
<dbReference type="Pfam" id="PF02637">
    <property type="entry name" value="GatB_Yqey"/>
    <property type="match status" value="1"/>
</dbReference>
<organism evidence="8">
    <name type="scientific">marine sediment metagenome</name>
    <dbReference type="NCBI Taxonomy" id="412755"/>
    <lineage>
        <taxon>unclassified sequences</taxon>
        <taxon>metagenomes</taxon>
        <taxon>ecological metagenomes</taxon>
    </lineage>
</organism>
<dbReference type="InterPro" id="IPR006075">
    <property type="entry name" value="Asn/Gln-tRNA_Trfase_suB/E_cat"/>
</dbReference>
<protein>
    <recommendedName>
        <fullName evidence="7">Asn/Gln amidotransferase domain-containing protein</fullName>
    </recommendedName>
</protein>
<dbReference type="SMART" id="SM00845">
    <property type="entry name" value="GatB_Yqey"/>
    <property type="match status" value="1"/>
</dbReference>
<feature type="non-terminal residue" evidence="8">
    <location>
        <position position="1"/>
    </location>
</feature>
<dbReference type="SUPFAM" id="SSF89095">
    <property type="entry name" value="GatB/YqeY motif"/>
    <property type="match status" value="1"/>
</dbReference>
<evidence type="ECO:0000259" key="7">
    <source>
        <dbReference type="SMART" id="SM00845"/>
    </source>
</evidence>
<dbReference type="Pfam" id="PF02934">
    <property type="entry name" value="GatB_N"/>
    <property type="match status" value="1"/>
</dbReference>
<evidence type="ECO:0000256" key="3">
    <source>
        <dbReference type="ARBA" id="ARBA00022840"/>
    </source>
</evidence>
<keyword evidence="2" id="KW-0547">Nucleotide-binding</keyword>
<evidence type="ECO:0000313" key="8">
    <source>
        <dbReference type="EMBL" id="KKK61178.1"/>
    </source>
</evidence>
<dbReference type="GO" id="GO:0070681">
    <property type="term" value="P:glutaminyl-tRNAGln biosynthesis via transamidation"/>
    <property type="evidence" value="ECO:0007669"/>
    <property type="project" value="TreeGrafter"/>
</dbReference>
<dbReference type="FunFam" id="1.10.10.410:FF:000001">
    <property type="entry name" value="Aspartyl/glutamyl-tRNA(Asn/Gln) amidotransferase subunit B"/>
    <property type="match status" value="1"/>
</dbReference>
<dbReference type="GO" id="GO:0005524">
    <property type="term" value="F:ATP binding"/>
    <property type="evidence" value="ECO:0007669"/>
    <property type="project" value="UniProtKB-KW"/>
</dbReference>
<sequence>GYARAMQRLVRWLGASEANMQMGHMRFEPNINLHVTRGQTTYKTPIVEVKNLNSFRALENAVSYEVERQYAEWQADPDGFTLEKQGKQNRGYDDTTGQTVFQRGKEEAHDYRYFPDPDLVPVVVDDAWQDAVRQSIGELPLARRQRYMDACQLTFKEADALTQDAPTGDLLDDAVTAGADAKRCVNLLLGRGAALANERGCTIAEIGLTAGALAELAGMLTAGQINATAAAKVFDKMVETGQAPKAIAEADGLLAVTDAGQLETWVDEAIAANPQAAEDAKAGGKKRKKAFGFLMGQVMQKSRGAADPQRVQSILAGKLGAE</sequence>
<dbReference type="EMBL" id="LAZR01062608">
    <property type="protein sequence ID" value="KKK61178.1"/>
    <property type="molecule type" value="Genomic_DNA"/>
</dbReference>
<evidence type="ECO:0000256" key="4">
    <source>
        <dbReference type="ARBA" id="ARBA00022917"/>
    </source>
</evidence>
<dbReference type="InterPro" id="IPR003789">
    <property type="entry name" value="Asn/Gln_tRNA_amidoTrase-B-like"/>
</dbReference>
<dbReference type="InterPro" id="IPR018027">
    <property type="entry name" value="Asn/Gln_amidotransferase"/>
</dbReference>
<feature type="domain" description="Asn/Gln amidotransferase" evidence="7">
    <location>
        <begin position="169"/>
        <end position="319"/>
    </location>
</feature>
<keyword evidence="1" id="KW-0436">Ligase</keyword>
<dbReference type="InterPro" id="IPR014746">
    <property type="entry name" value="Gln_synth/guanido_kin_cat_dom"/>
</dbReference>
<keyword evidence="4" id="KW-0648">Protein biosynthesis</keyword>